<dbReference type="InterPro" id="IPR000073">
    <property type="entry name" value="AB_hydrolase_1"/>
</dbReference>
<dbReference type="EMBL" id="QYUO01000002">
    <property type="protein sequence ID" value="RJF96181.1"/>
    <property type="molecule type" value="Genomic_DNA"/>
</dbReference>
<dbReference type="GO" id="GO:0016787">
    <property type="term" value="F:hydrolase activity"/>
    <property type="evidence" value="ECO:0007669"/>
    <property type="project" value="UniProtKB-KW"/>
</dbReference>
<name>A0A3A3FN67_9BURK</name>
<comment type="caution">
    <text evidence="2">The sequence shown here is derived from an EMBL/GenBank/DDBJ whole genome shotgun (WGS) entry which is preliminary data.</text>
</comment>
<dbReference type="AlphaFoldDB" id="A0A3A3FN67"/>
<dbReference type="Gene3D" id="3.40.50.1820">
    <property type="entry name" value="alpha/beta hydrolase"/>
    <property type="match status" value="1"/>
</dbReference>
<dbReference type="Proteomes" id="UP000265955">
    <property type="component" value="Unassembled WGS sequence"/>
</dbReference>
<accession>A0A3A3FN67</accession>
<dbReference type="Pfam" id="PF00561">
    <property type="entry name" value="Abhydrolase_1"/>
    <property type="match status" value="1"/>
</dbReference>
<dbReference type="InterPro" id="IPR029058">
    <property type="entry name" value="AB_hydrolase_fold"/>
</dbReference>
<gene>
    <name evidence="2" type="ORF">D3871_22925</name>
</gene>
<keyword evidence="3" id="KW-1185">Reference proteome</keyword>
<organism evidence="2 3">
    <name type="scientific">Noviherbaspirillum saxi</name>
    <dbReference type="NCBI Taxonomy" id="2320863"/>
    <lineage>
        <taxon>Bacteria</taxon>
        <taxon>Pseudomonadati</taxon>
        <taxon>Pseudomonadota</taxon>
        <taxon>Betaproteobacteria</taxon>
        <taxon>Burkholderiales</taxon>
        <taxon>Oxalobacteraceae</taxon>
        <taxon>Noviherbaspirillum</taxon>
    </lineage>
</organism>
<evidence type="ECO:0000259" key="1">
    <source>
        <dbReference type="Pfam" id="PF00561"/>
    </source>
</evidence>
<dbReference type="SUPFAM" id="SSF53474">
    <property type="entry name" value="alpha/beta-Hydrolases"/>
    <property type="match status" value="1"/>
</dbReference>
<protein>
    <submittedName>
        <fullName evidence="2">Alpha/beta fold hydrolase</fullName>
    </submittedName>
</protein>
<feature type="domain" description="AB hydrolase-1" evidence="1">
    <location>
        <begin position="93"/>
        <end position="147"/>
    </location>
</feature>
<reference evidence="3" key="1">
    <citation type="submission" date="2018-09" db="EMBL/GenBank/DDBJ databases">
        <authorList>
            <person name="Zhu H."/>
        </authorList>
    </citation>
    <scope>NUCLEOTIDE SEQUENCE [LARGE SCALE GENOMIC DNA]</scope>
    <source>
        <strain evidence="3">K1R23-30</strain>
    </source>
</reference>
<dbReference type="RefSeq" id="WP_119771328.1">
    <property type="nucleotide sequence ID" value="NZ_QYUO01000002.1"/>
</dbReference>
<dbReference type="OrthoDB" id="345573at2"/>
<evidence type="ECO:0000313" key="3">
    <source>
        <dbReference type="Proteomes" id="UP000265955"/>
    </source>
</evidence>
<keyword evidence="2" id="KW-0378">Hydrolase</keyword>
<sequence length="240" mass="26428">MNAFETPTYPPLMLALEPYHAMLDFFAGHAWRATPLPRGDGHPVLVYPGLGVSGAATTDLRVRLLRLGYQVYDWEMGVGVWPLMGLDPWLTQLAEHLRKIHAAHRKQVSIVGWSLGGIYARELAKLHPEHVRQVITLGTPFGSSIGMPNEAMNSDTANASIPLPDAELLRRLGEVPPVPSASIYSQTDGVVDWVRCIGPDTSLHQSIEVLGVSHFGMVHHPEVLRVIAEILAKPPIRNMH</sequence>
<evidence type="ECO:0000313" key="2">
    <source>
        <dbReference type="EMBL" id="RJF96181.1"/>
    </source>
</evidence>
<proteinExistence type="predicted"/>